<gene>
    <name evidence="3" type="ORF">INT47_012117</name>
</gene>
<keyword evidence="2" id="KW-0812">Transmembrane</keyword>
<proteinExistence type="predicted"/>
<keyword evidence="4" id="KW-1185">Reference proteome</keyword>
<feature type="transmembrane region" description="Helical" evidence="2">
    <location>
        <begin position="12"/>
        <end position="34"/>
    </location>
</feature>
<evidence type="ECO:0000256" key="2">
    <source>
        <dbReference type="SAM" id="Phobius"/>
    </source>
</evidence>
<name>A0A8H7UYE1_9FUNG</name>
<evidence type="ECO:0000313" key="4">
    <source>
        <dbReference type="Proteomes" id="UP000603453"/>
    </source>
</evidence>
<evidence type="ECO:0000256" key="1">
    <source>
        <dbReference type="SAM" id="MobiDB-lite"/>
    </source>
</evidence>
<dbReference type="OrthoDB" id="2286797at2759"/>
<sequence>MDDGSFTPPRALSAAEVIMSVISIALWTVATSLILTHSQEESSPCRFTNSLYTRNHSDICELFDTTLMLAFAAVGSWVLVLLATLFILIRSPIPPTTIFTIEAPPQRFSQPMSVSLPDEIYSQAQEPSTRPYYLGHHGNRVRPLNQNDAPPILVTVDKERSNTTGSSSSSTDTRQTIMMLADQQENPSRYYYYQPQRNLVLSSPSVNNTSAEESSSSYYSSRCQIPHVESQRTISTMDSIFTGYPPIQFDLPIIQLGGISQMDISFLKKRDS</sequence>
<dbReference type="EMBL" id="JAEPRD010000142">
    <property type="protein sequence ID" value="KAG2196658.1"/>
    <property type="molecule type" value="Genomic_DNA"/>
</dbReference>
<protein>
    <submittedName>
        <fullName evidence="3">Uncharacterized protein</fullName>
    </submittedName>
</protein>
<comment type="caution">
    <text evidence="3">The sequence shown here is derived from an EMBL/GenBank/DDBJ whole genome shotgun (WGS) entry which is preliminary data.</text>
</comment>
<dbReference type="AlphaFoldDB" id="A0A8H7UYE1"/>
<keyword evidence="2" id="KW-1133">Transmembrane helix</keyword>
<evidence type="ECO:0000313" key="3">
    <source>
        <dbReference type="EMBL" id="KAG2196658.1"/>
    </source>
</evidence>
<organism evidence="3 4">
    <name type="scientific">Mucor saturninus</name>
    <dbReference type="NCBI Taxonomy" id="64648"/>
    <lineage>
        <taxon>Eukaryota</taxon>
        <taxon>Fungi</taxon>
        <taxon>Fungi incertae sedis</taxon>
        <taxon>Mucoromycota</taxon>
        <taxon>Mucoromycotina</taxon>
        <taxon>Mucoromycetes</taxon>
        <taxon>Mucorales</taxon>
        <taxon>Mucorineae</taxon>
        <taxon>Mucoraceae</taxon>
        <taxon>Mucor</taxon>
    </lineage>
</organism>
<keyword evidence="2" id="KW-0472">Membrane</keyword>
<accession>A0A8H7UYE1</accession>
<feature type="transmembrane region" description="Helical" evidence="2">
    <location>
        <begin position="67"/>
        <end position="89"/>
    </location>
</feature>
<reference evidence="3" key="1">
    <citation type="submission" date="2020-12" db="EMBL/GenBank/DDBJ databases">
        <title>Metabolic potential, ecology and presence of endohyphal bacteria is reflected in genomic diversity of Mucoromycotina.</title>
        <authorList>
            <person name="Muszewska A."/>
            <person name="Okrasinska A."/>
            <person name="Steczkiewicz K."/>
            <person name="Drgas O."/>
            <person name="Orlowska M."/>
            <person name="Perlinska-Lenart U."/>
            <person name="Aleksandrzak-Piekarczyk T."/>
            <person name="Szatraj K."/>
            <person name="Zielenkiewicz U."/>
            <person name="Pilsyk S."/>
            <person name="Malc E."/>
            <person name="Mieczkowski P."/>
            <person name="Kruszewska J.S."/>
            <person name="Biernat P."/>
            <person name="Pawlowska J."/>
        </authorList>
    </citation>
    <scope>NUCLEOTIDE SEQUENCE</scope>
    <source>
        <strain evidence="3">WA0000017839</strain>
    </source>
</reference>
<feature type="region of interest" description="Disordered" evidence="1">
    <location>
        <begin position="156"/>
        <end position="175"/>
    </location>
</feature>
<feature type="compositionally biased region" description="Low complexity" evidence="1">
    <location>
        <begin position="162"/>
        <end position="175"/>
    </location>
</feature>
<dbReference type="Proteomes" id="UP000603453">
    <property type="component" value="Unassembled WGS sequence"/>
</dbReference>